<comment type="caution">
    <text evidence="2">The sequence shown here is derived from an EMBL/GenBank/DDBJ whole genome shotgun (WGS) entry which is preliminary data.</text>
</comment>
<keyword evidence="1" id="KW-0812">Transmembrane</keyword>
<gene>
    <name evidence="2" type="ORF">FC871_14950</name>
</gene>
<feature type="transmembrane region" description="Helical" evidence="1">
    <location>
        <begin position="116"/>
        <end position="140"/>
    </location>
</feature>
<evidence type="ECO:0000313" key="2">
    <source>
        <dbReference type="EMBL" id="NFJ09748.1"/>
    </source>
</evidence>
<reference evidence="2 3" key="1">
    <citation type="submission" date="2019-04" db="EMBL/GenBank/DDBJ databases">
        <title>Genome sequencing of Clostridium botulinum Groups I-IV and Clostridium butyricum.</title>
        <authorList>
            <person name="Brunt J."/>
            <person name="Van Vliet A.H.M."/>
            <person name="Stringer S.C."/>
            <person name="Carter A.T."/>
            <person name="Peck M.W."/>
        </authorList>
    </citation>
    <scope>NUCLEOTIDE SEQUENCE [LARGE SCALE GENOMIC DNA]</scope>
    <source>
        <strain evidence="2 3">Colworth BL30</strain>
    </source>
</reference>
<sequence>MKRSKGILGNIAATIYFIFPMCLILIILIVIPIGFLTDVSAIRGSGFAPPNTITPFMGICGFVIGLSLLIPPLRKMYKALPWLYPLTKIFYVNLVILSIGLEILNRGYQVINNARHATFFILMIIQIIACRIAMCIYFKLKPAKYIEER</sequence>
<organism evidence="2 3">
    <name type="scientific">Clostridium botulinum</name>
    <dbReference type="NCBI Taxonomy" id="1491"/>
    <lineage>
        <taxon>Bacteria</taxon>
        <taxon>Bacillati</taxon>
        <taxon>Bacillota</taxon>
        <taxon>Clostridia</taxon>
        <taxon>Eubacteriales</taxon>
        <taxon>Clostridiaceae</taxon>
        <taxon>Clostridium</taxon>
    </lineage>
</organism>
<proteinExistence type="predicted"/>
<keyword evidence="1" id="KW-1133">Transmembrane helix</keyword>
<name>A0A846J6U3_CLOBO</name>
<dbReference type="AlphaFoldDB" id="A0A846J6U3"/>
<feature type="transmembrane region" description="Helical" evidence="1">
    <location>
        <begin position="7"/>
        <end position="33"/>
    </location>
</feature>
<keyword evidence="1" id="KW-0472">Membrane</keyword>
<accession>A0A846J6U3</accession>
<dbReference type="EMBL" id="SWQE01000008">
    <property type="protein sequence ID" value="NFJ09748.1"/>
    <property type="molecule type" value="Genomic_DNA"/>
</dbReference>
<dbReference type="Proteomes" id="UP000480039">
    <property type="component" value="Unassembled WGS sequence"/>
</dbReference>
<feature type="transmembrane region" description="Helical" evidence="1">
    <location>
        <begin position="53"/>
        <end position="70"/>
    </location>
</feature>
<evidence type="ECO:0000256" key="1">
    <source>
        <dbReference type="SAM" id="Phobius"/>
    </source>
</evidence>
<evidence type="ECO:0000313" key="3">
    <source>
        <dbReference type="Proteomes" id="UP000480039"/>
    </source>
</evidence>
<protein>
    <submittedName>
        <fullName evidence="2">Uncharacterized protein</fullName>
    </submittedName>
</protein>
<feature type="transmembrane region" description="Helical" evidence="1">
    <location>
        <begin position="82"/>
        <end position="104"/>
    </location>
</feature>